<dbReference type="PANTHER" id="PTHR42718:SF9">
    <property type="entry name" value="MAJOR FACILITATOR SUPERFAMILY MULTIDRUG TRANSPORTER MFSC"/>
    <property type="match status" value="1"/>
</dbReference>
<comment type="subcellular location">
    <subcellularLocation>
        <location evidence="1">Membrane</location>
        <topology evidence="1">Multi-pass membrane protein</topology>
    </subcellularLocation>
</comment>
<keyword evidence="9" id="KW-1185">Reference proteome</keyword>
<sequence>MAILSGQISGFAQADLAGGLGVSADAASWFSTLYQIGQIIVIPLVAISTLALSARTVAMSAGVGFAFTSALAVSAVTYEQMLLLRLLQGFFGGAFPVLTMLLVMRSFPPGEGQREGLAVFAMAVSVSLGCAALAADFLTFHLSHDGPFVFQVGWTVFYIFLVAMAFPRQQSNLVILRMADWRSYFLLVVGFCCLVIALTQGERLFWFESATVMFSTLFGIGFLGATLVSLTRAERPFIDLSLIGRITFGWAMLMALTVRFALLVVAFVVPQYLIRLQGFRAGEIAEVTLWLVPVHLLAFPAAYFAVRLLDPRLTLMIGLLLFAAAAAINVDLNPLWAAEQFRTSMVFLGTGQAFFMVSLLAFAVHGLRPENGATAGTLFNMTRILGQALGTAMIATLVTEREKFHSNQIVEHLTASDGIFQNRLAALANGYASVGLPEPQLSGLNALRGQIANQAYVLAYMDAFVVLAVLLSAAAFLVWMLPDIRPRPKSQSELLENPNG</sequence>
<feature type="domain" description="Major facilitator superfamily (MFS) profile" evidence="7">
    <location>
        <begin position="1"/>
        <end position="486"/>
    </location>
</feature>
<evidence type="ECO:0000256" key="3">
    <source>
        <dbReference type="ARBA" id="ARBA00022692"/>
    </source>
</evidence>
<dbReference type="AlphaFoldDB" id="A0A6N6JM75"/>
<keyword evidence="4 6" id="KW-1133">Transmembrane helix</keyword>
<feature type="transmembrane region" description="Helical" evidence="6">
    <location>
        <begin position="116"/>
        <end position="142"/>
    </location>
</feature>
<dbReference type="Gene3D" id="1.20.1250.20">
    <property type="entry name" value="MFS general substrate transporter like domains"/>
    <property type="match status" value="2"/>
</dbReference>
<evidence type="ECO:0000313" key="8">
    <source>
        <dbReference type="EMBL" id="GFE67077.1"/>
    </source>
</evidence>
<feature type="transmembrane region" description="Helical" evidence="6">
    <location>
        <begin position="344"/>
        <end position="364"/>
    </location>
</feature>
<protein>
    <submittedName>
        <fullName evidence="8">MFS transporter</fullName>
    </submittedName>
</protein>
<dbReference type="Pfam" id="PF07690">
    <property type="entry name" value="MFS_1"/>
    <property type="match status" value="1"/>
</dbReference>
<evidence type="ECO:0000259" key="7">
    <source>
        <dbReference type="PROSITE" id="PS50850"/>
    </source>
</evidence>
<dbReference type="EMBL" id="BLJE01000007">
    <property type="protein sequence ID" value="GFE67077.1"/>
    <property type="molecule type" value="Genomic_DNA"/>
</dbReference>
<feature type="transmembrane region" description="Helical" evidence="6">
    <location>
        <begin position="148"/>
        <end position="167"/>
    </location>
</feature>
<dbReference type="Proteomes" id="UP000436822">
    <property type="component" value="Unassembled WGS sequence"/>
</dbReference>
<dbReference type="SUPFAM" id="SSF103473">
    <property type="entry name" value="MFS general substrate transporter"/>
    <property type="match status" value="1"/>
</dbReference>
<evidence type="ECO:0000313" key="9">
    <source>
        <dbReference type="Proteomes" id="UP000436822"/>
    </source>
</evidence>
<dbReference type="PANTHER" id="PTHR42718">
    <property type="entry name" value="MAJOR FACILITATOR SUPERFAMILY MULTIDRUG TRANSPORTER MFSC"/>
    <property type="match status" value="1"/>
</dbReference>
<dbReference type="InterPro" id="IPR011701">
    <property type="entry name" value="MFS"/>
</dbReference>
<feature type="transmembrane region" description="Helical" evidence="6">
    <location>
        <begin position="204"/>
        <end position="230"/>
    </location>
</feature>
<dbReference type="GO" id="GO:0016020">
    <property type="term" value="C:membrane"/>
    <property type="evidence" value="ECO:0007669"/>
    <property type="project" value="UniProtKB-SubCell"/>
</dbReference>
<evidence type="ECO:0000256" key="6">
    <source>
        <dbReference type="SAM" id="Phobius"/>
    </source>
</evidence>
<keyword evidence="2" id="KW-0813">Transport</keyword>
<keyword evidence="3 6" id="KW-0812">Transmembrane</keyword>
<name>A0A6N6JM75_9RHOB</name>
<proteinExistence type="predicted"/>
<keyword evidence="5 6" id="KW-0472">Membrane</keyword>
<comment type="caution">
    <text evidence="8">The sequence shown here is derived from an EMBL/GenBank/DDBJ whole genome shotgun (WGS) entry which is preliminary data.</text>
</comment>
<feature type="transmembrane region" description="Helical" evidence="6">
    <location>
        <begin position="242"/>
        <end position="267"/>
    </location>
</feature>
<accession>A0A6N6JM75</accession>
<feature type="transmembrane region" description="Helical" evidence="6">
    <location>
        <begin position="457"/>
        <end position="481"/>
    </location>
</feature>
<gene>
    <name evidence="8" type="ORF">KIN_41510</name>
</gene>
<feature type="transmembrane region" description="Helical" evidence="6">
    <location>
        <begin position="57"/>
        <end position="76"/>
    </location>
</feature>
<feature type="transmembrane region" description="Helical" evidence="6">
    <location>
        <begin position="33"/>
        <end position="52"/>
    </location>
</feature>
<evidence type="ECO:0000256" key="4">
    <source>
        <dbReference type="ARBA" id="ARBA00022989"/>
    </source>
</evidence>
<dbReference type="GO" id="GO:0022857">
    <property type="term" value="F:transmembrane transporter activity"/>
    <property type="evidence" value="ECO:0007669"/>
    <property type="project" value="InterPro"/>
</dbReference>
<reference evidence="8 9" key="1">
    <citation type="submission" date="2019-12" db="EMBL/GenBank/DDBJ databases">
        <title>Litoreibacter badius sp. nov., a novel bacteriochlorophyll a-containing bacterium in the genus Litoreibacter.</title>
        <authorList>
            <person name="Kanamuro M."/>
            <person name="Takabe Y."/>
            <person name="Mori K."/>
            <person name="Takaichi S."/>
            <person name="Hanada S."/>
        </authorList>
    </citation>
    <scope>NUCLEOTIDE SEQUENCE [LARGE SCALE GENOMIC DNA]</scope>
    <source>
        <strain evidence="8 9">K6</strain>
    </source>
</reference>
<evidence type="ECO:0000256" key="1">
    <source>
        <dbReference type="ARBA" id="ARBA00004141"/>
    </source>
</evidence>
<feature type="transmembrane region" description="Helical" evidence="6">
    <location>
        <begin position="287"/>
        <end position="306"/>
    </location>
</feature>
<evidence type="ECO:0000256" key="2">
    <source>
        <dbReference type="ARBA" id="ARBA00022448"/>
    </source>
</evidence>
<evidence type="ECO:0000256" key="5">
    <source>
        <dbReference type="ARBA" id="ARBA00023136"/>
    </source>
</evidence>
<dbReference type="InterPro" id="IPR036259">
    <property type="entry name" value="MFS_trans_sf"/>
</dbReference>
<dbReference type="PROSITE" id="PS50850">
    <property type="entry name" value="MFS"/>
    <property type="match status" value="1"/>
</dbReference>
<feature type="transmembrane region" description="Helical" evidence="6">
    <location>
        <begin position="82"/>
        <end position="104"/>
    </location>
</feature>
<feature type="transmembrane region" description="Helical" evidence="6">
    <location>
        <begin position="313"/>
        <end position="332"/>
    </location>
</feature>
<organism evidence="8 9">
    <name type="scientific">Litoreibacter roseus</name>
    <dbReference type="NCBI Taxonomy" id="2601869"/>
    <lineage>
        <taxon>Bacteria</taxon>
        <taxon>Pseudomonadati</taxon>
        <taxon>Pseudomonadota</taxon>
        <taxon>Alphaproteobacteria</taxon>
        <taxon>Rhodobacterales</taxon>
        <taxon>Roseobacteraceae</taxon>
        <taxon>Litoreibacter</taxon>
    </lineage>
</organism>
<feature type="transmembrane region" description="Helical" evidence="6">
    <location>
        <begin position="179"/>
        <end position="198"/>
    </location>
</feature>
<dbReference type="InterPro" id="IPR020846">
    <property type="entry name" value="MFS_dom"/>
</dbReference>